<evidence type="ECO:0000313" key="3">
    <source>
        <dbReference type="Proteomes" id="UP000054988"/>
    </source>
</evidence>
<feature type="transmembrane region" description="Helical" evidence="1">
    <location>
        <begin position="6"/>
        <end position="25"/>
    </location>
</feature>
<name>A0A0W0FQZ1_MONRR</name>
<dbReference type="EMBL" id="LATX01001727">
    <property type="protein sequence ID" value="KTB38812.1"/>
    <property type="molecule type" value="Genomic_DNA"/>
</dbReference>
<keyword evidence="1" id="KW-1133">Transmembrane helix</keyword>
<sequence>MTAKLAVPLISSVLGTFCILVLAICRHRKIWRWRVTAAGPSTQNPAAQEADEKGASQAFGCEADSEWDARSRGLLGVNYPEPAHFSSLSTRIAVPVCHYNPGNSASQRNTVSVHRSTTYRLNFKVAERESSARGTNGEETRTYTIDAPPRYSVVERQMGEERSQLNLHPTNGMNILANSQDVTITGGHFSNVKGNQHNNYHVDKSIRSVYVERQIVKQGKRTARDDYLEIPTGDVYLVKQVAEASQVESEENPRVRDPEIDATRTMNVARLSTSNTEYLHVKYDGRGAMKAFKRDLKKYSSIKNINALQLFGYNSSKEAPSLLFYDAPVSVAKVLSHNTNSPALYAYFSYQLSRSGIFVTGGRQPGARDLWIDTQSGHLRLGPGVNDGQQSYFLSDLEVESTETDTSLAIQSFKDDKTVCEYLSKMLPSRDFLQALARGMTGYPYIATDDRVELLLLSPPGSIYSRSRGKVVATRPILKDYVLHGVWPTVPDLPDSIRNSRVLMQDGTIRFTVPPWDVHNVHCLDIVYGMPWSEWDKLGDLWLAQAHSIFVHHNVEDHEWDDYSIFRNFALALERESEDLPLMSRVYIRRDRPFYLFILPIPRFSDDPITKRCWMKGNKYYWSLDPHGRAEVPEDARMYLPAFKSTIKIDMAHFEWRTYEAVHKFQVLKGFDPRTTAFARSLELLILDVSEVDSDGRFEEIRGGVHGPLLKLQSYKQMPAFVECSEEEKFDEIEDISNQRFLPGVPWAGRQYAHSTTEQEAYAKLSSIGTVRSETRGKDIAFWSKAPQHLGYRLSGLNGPPADSLRETMLYMENGSIRFCVTFSTLYHVNYLELGYSLQSRRSSRMVQFRRTWLLQAHSVLDKLQVGEHWEAYSTIAGFWLHLHRQFEDERPTIGSFVDTPYYLFVRPIPLPSDDPAVWSSWERSKYYWSLDAYGTQEMTESHRISLGLPSFTIRMSVYHESWDKRTYDAIHDVQAQQGFDPKTADFARTIGLPILEVESLEPQTDRKKFKSSLPCHF</sequence>
<keyword evidence="1" id="KW-0812">Transmembrane</keyword>
<evidence type="ECO:0000256" key="1">
    <source>
        <dbReference type="SAM" id="Phobius"/>
    </source>
</evidence>
<proteinExistence type="predicted"/>
<organism evidence="2 3">
    <name type="scientific">Moniliophthora roreri</name>
    <name type="common">Frosty pod rot fungus</name>
    <name type="synonym">Monilia roreri</name>
    <dbReference type="NCBI Taxonomy" id="221103"/>
    <lineage>
        <taxon>Eukaryota</taxon>
        <taxon>Fungi</taxon>
        <taxon>Dikarya</taxon>
        <taxon>Basidiomycota</taxon>
        <taxon>Agaricomycotina</taxon>
        <taxon>Agaricomycetes</taxon>
        <taxon>Agaricomycetidae</taxon>
        <taxon>Agaricales</taxon>
        <taxon>Marasmiineae</taxon>
        <taxon>Marasmiaceae</taxon>
        <taxon>Moniliophthora</taxon>
    </lineage>
</organism>
<comment type="caution">
    <text evidence="2">The sequence shown here is derived from an EMBL/GenBank/DDBJ whole genome shotgun (WGS) entry which is preliminary data.</text>
</comment>
<dbReference type="AlphaFoldDB" id="A0A0W0FQZ1"/>
<reference evidence="2 3" key="1">
    <citation type="submission" date="2015-12" db="EMBL/GenBank/DDBJ databases">
        <title>Draft genome sequence of Moniliophthora roreri, the causal agent of frosty pod rot of cacao.</title>
        <authorList>
            <person name="Aime M.C."/>
            <person name="Diaz-Valderrama J.R."/>
            <person name="Kijpornyongpan T."/>
            <person name="Phillips-Mora W."/>
        </authorList>
    </citation>
    <scope>NUCLEOTIDE SEQUENCE [LARGE SCALE GENOMIC DNA]</scope>
    <source>
        <strain evidence="2 3">MCA 2952</strain>
    </source>
</reference>
<dbReference type="Proteomes" id="UP000054988">
    <property type="component" value="Unassembled WGS sequence"/>
</dbReference>
<evidence type="ECO:0000313" key="2">
    <source>
        <dbReference type="EMBL" id="KTB38812.1"/>
    </source>
</evidence>
<protein>
    <submittedName>
        <fullName evidence="2">Uncharacterized protein</fullName>
    </submittedName>
</protein>
<accession>A0A0W0FQZ1</accession>
<keyword evidence="1" id="KW-0472">Membrane</keyword>
<gene>
    <name evidence="2" type="ORF">WG66_8583</name>
</gene>